<gene>
    <name evidence="1" type="ORF">LN736_05175</name>
</gene>
<dbReference type="SUPFAM" id="SSF48452">
    <property type="entry name" value="TPR-like"/>
    <property type="match status" value="1"/>
</dbReference>
<dbReference type="RefSeq" id="WP_229981121.1">
    <property type="nucleotide sequence ID" value="NZ_JAJJPB010000004.1"/>
</dbReference>
<dbReference type="Gene3D" id="1.25.40.10">
    <property type="entry name" value="Tetratricopeptide repeat domain"/>
    <property type="match status" value="1"/>
</dbReference>
<reference evidence="1" key="1">
    <citation type="submission" date="2021-11" db="EMBL/GenBank/DDBJ databases">
        <authorList>
            <person name="Qingchun L."/>
            <person name="Dong Z."/>
            <person name="Zongwei Q."/>
            <person name="Jia Z."/>
            <person name="Duotao L."/>
        </authorList>
    </citation>
    <scope>NUCLEOTIDE SEQUENCE</scope>
    <source>
        <strain evidence="1">WLY-B-L2</strain>
    </source>
</reference>
<protein>
    <submittedName>
        <fullName evidence="1">Tetratricopeptide repeat protein</fullName>
    </submittedName>
</protein>
<proteinExistence type="predicted"/>
<sequence length="468" mass="53304">MKKKLLVSILVVIAVICVYGGYKYNQFQQFGRYVKEANQCVKEEKYTQAIELYNKALANKNDYSVRAGLESAEKLLASKNSYLAGEKQISQKKYSDAVESLKKVWIKDKKRYLKAQIDIIESYYNIGNMDLAEKYINGIKNSLEKSELPQVMKTLYAREGDFNLNKNNFNAVNFYQKASKYGYELNKSNNYKTAIFSAAADSFNKDYLYPLERDKFKTYLCSFENKNSYDDVMIATEPVGSGMYSDCYIYRFEGSNCTLLFKNDAGDQSFRVFDYFNSSLMDGYKVMFSSKYSPKKYLVDISTRGDNAGENFYMGDSQGPLWKPVDIDKDGIHEIESTVYLDGTSHGDFITDANTYFQYNTSKKSWNFKDYSIEQGSYGKYPVSKLGNDFDPGFKVSTGDQAADILKSKIGGSDNIKFNSECIIGRDSEVPQNAWGKAAYICFDENNPDTSYCIVKSTGQIYDRGLTP</sequence>
<accession>A0ABS8N3A9</accession>
<dbReference type="EMBL" id="JAJJPB010000004">
    <property type="protein sequence ID" value="MCC9294263.1"/>
    <property type="molecule type" value="Genomic_DNA"/>
</dbReference>
<name>A0ABS8N3A9_9CLOT</name>
<comment type="caution">
    <text evidence="1">The sequence shown here is derived from an EMBL/GenBank/DDBJ whole genome shotgun (WGS) entry which is preliminary data.</text>
</comment>
<dbReference type="InterPro" id="IPR011990">
    <property type="entry name" value="TPR-like_helical_dom_sf"/>
</dbReference>
<evidence type="ECO:0000313" key="2">
    <source>
        <dbReference type="Proteomes" id="UP001165422"/>
    </source>
</evidence>
<organism evidence="1 2">
    <name type="scientific">Clostridium aromativorans</name>
    <dbReference type="NCBI Taxonomy" id="2836848"/>
    <lineage>
        <taxon>Bacteria</taxon>
        <taxon>Bacillati</taxon>
        <taxon>Bacillota</taxon>
        <taxon>Clostridia</taxon>
        <taxon>Eubacteriales</taxon>
        <taxon>Clostridiaceae</taxon>
        <taxon>Clostridium</taxon>
    </lineage>
</organism>
<evidence type="ECO:0000313" key="1">
    <source>
        <dbReference type="EMBL" id="MCC9294263.1"/>
    </source>
</evidence>
<keyword evidence="2" id="KW-1185">Reference proteome</keyword>
<dbReference type="Proteomes" id="UP001165422">
    <property type="component" value="Unassembled WGS sequence"/>
</dbReference>